<protein>
    <submittedName>
        <fullName evidence="3">Uncharacterized protein</fullName>
    </submittedName>
</protein>
<evidence type="ECO:0000256" key="2">
    <source>
        <dbReference type="SAM" id="SignalP"/>
    </source>
</evidence>
<sequence>SSSQMYFSVLTSVTVLGFLAQVSTATSCTSSNATPIEQYLGSGSGGGSGSVGSVFLSYDIFDIVSNAVKKRSTPDASLANVGMLLHSRAASPECAASELCLSVQGDPFCLDAITGDFHDGSGTKGNALTGDYTLGDGRKGNLYNGPYPLPEGAGSTAVATTTAATGGSTVTSTVSAGAGAVGVDTATASASASAATSSSAKPTATPNAAVDGKPRGAALGGFLAIL</sequence>
<dbReference type="EMBL" id="JAUIQD010000001">
    <property type="protein sequence ID" value="KAK3364524.1"/>
    <property type="molecule type" value="Genomic_DNA"/>
</dbReference>
<comment type="caution">
    <text evidence="3">The sequence shown here is derived from an EMBL/GenBank/DDBJ whole genome shotgun (WGS) entry which is preliminary data.</text>
</comment>
<dbReference type="AlphaFoldDB" id="A0AAJ0HXN2"/>
<evidence type="ECO:0000313" key="4">
    <source>
        <dbReference type="Proteomes" id="UP001275084"/>
    </source>
</evidence>
<dbReference type="Proteomes" id="UP001275084">
    <property type="component" value="Unassembled WGS sequence"/>
</dbReference>
<accession>A0AAJ0HXN2</accession>
<keyword evidence="4" id="KW-1185">Reference proteome</keyword>
<evidence type="ECO:0000313" key="3">
    <source>
        <dbReference type="EMBL" id="KAK3364524.1"/>
    </source>
</evidence>
<feature type="region of interest" description="Disordered" evidence="1">
    <location>
        <begin position="192"/>
        <end position="212"/>
    </location>
</feature>
<organism evidence="3 4">
    <name type="scientific">Lasiosphaeria hispida</name>
    <dbReference type="NCBI Taxonomy" id="260671"/>
    <lineage>
        <taxon>Eukaryota</taxon>
        <taxon>Fungi</taxon>
        <taxon>Dikarya</taxon>
        <taxon>Ascomycota</taxon>
        <taxon>Pezizomycotina</taxon>
        <taxon>Sordariomycetes</taxon>
        <taxon>Sordariomycetidae</taxon>
        <taxon>Sordariales</taxon>
        <taxon>Lasiosphaeriaceae</taxon>
        <taxon>Lasiosphaeria</taxon>
    </lineage>
</organism>
<keyword evidence="2" id="KW-0732">Signal</keyword>
<reference evidence="3" key="2">
    <citation type="submission" date="2023-06" db="EMBL/GenBank/DDBJ databases">
        <authorList>
            <consortium name="Lawrence Berkeley National Laboratory"/>
            <person name="Haridas S."/>
            <person name="Hensen N."/>
            <person name="Bonometti L."/>
            <person name="Westerberg I."/>
            <person name="Brannstrom I.O."/>
            <person name="Guillou S."/>
            <person name="Cros-Aarteil S."/>
            <person name="Calhoun S."/>
            <person name="Kuo A."/>
            <person name="Mondo S."/>
            <person name="Pangilinan J."/>
            <person name="Riley R."/>
            <person name="Labutti K."/>
            <person name="Andreopoulos B."/>
            <person name="Lipzen A."/>
            <person name="Chen C."/>
            <person name="Yanf M."/>
            <person name="Daum C."/>
            <person name="Ng V."/>
            <person name="Clum A."/>
            <person name="Steindorff A."/>
            <person name="Ohm R."/>
            <person name="Martin F."/>
            <person name="Silar P."/>
            <person name="Natvig D."/>
            <person name="Lalanne C."/>
            <person name="Gautier V."/>
            <person name="Ament-Velasquez S.L."/>
            <person name="Kruys A."/>
            <person name="Hutchinson M.I."/>
            <person name="Powell A.J."/>
            <person name="Barry K."/>
            <person name="Miller A.N."/>
            <person name="Grigoriev I.V."/>
            <person name="Debuchy R."/>
            <person name="Gladieux P."/>
            <person name="Thoren M.H."/>
            <person name="Johannesson H."/>
        </authorList>
    </citation>
    <scope>NUCLEOTIDE SEQUENCE</scope>
    <source>
        <strain evidence="3">CBS 955.72</strain>
    </source>
</reference>
<reference evidence="3" key="1">
    <citation type="journal article" date="2023" name="Mol. Phylogenet. Evol.">
        <title>Genome-scale phylogeny and comparative genomics of the fungal order Sordariales.</title>
        <authorList>
            <person name="Hensen N."/>
            <person name="Bonometti L."/>
            <person name="Westerberg I."/>
            <person name="Brannstrom I.O."/>
            <person name="Guillou S."/>
            <person name="Cros-Aarteil S."/>
            <person name="Calhoun S."/>
            <person name="Haridas S."/>
            <person name="Kuo A."/>
            <person name="Mondo S."/>
            <person name="Pangilinan J."/>
            <person name="Riley R."/>
            <person name="LaButti K."/>
            <person name="Andreopoulos B."/>
            <person name="Lipzen A."/>
            <person name="Chen C."/>
            <person name="Yan M."/>
            <person name="Daum C."/>
            <person name="Ng V."/>
            <person name="Clum A."/>
            <person name="Steindorff A."/>
            <person name="Ohm R.A."/>
            <person name="Martin F."/>
            <person name="Silar P."/>
            <person name="Natvig D.O."/>
            <person name="Lalanne C."/>
            <person name="Gautier V."/>
            <person name="Ament-Velasquez S.L."/>
            <person name="Kruys A."/>
            <person name="Hutchinson M.I."/>
            <person name="Powell A.J."/>
            <person name="Barry K."/>
            <person name="Miller A.N."/>
            <person name="Grigoriev I.V."/>
            <person name="Debuchy R."/>
            <person name="Gladieux P."/>
            <person name="Hiltunen Thoren M."/>
            <person name="Johannesson H."/>
        </authorList>
    </citation>
    <scope>NUCLEOTIDE SEQUENCE</scope>
    <source>
        <strain evidence="3">CBS 955.72</strain>
    </source>
</reference>
<feature type="non-terminal residue" evidence="3">
    <location>
        <position position="1"/>
    </location>
</feature>
<gene>
    <name evidence="3" type="ORF">B0T25DRAFT_415567</name>
</gene>
<proteinExistence type="predicted"/>
<feature type="signal peptide" evidence="2">
    <location>
        <begin position="1"/>
        <end position="25"/>
    </location>
</feature>
<feature type="chain" id="PRO_5042476456" evidence="2">
    <location>
        <begin position="26"/>
        <end position="226"/>
    </location>
</feature>
<name>A0AAJ0HXN2_9PEZI</name>
<feature type="non-terminal residue" evidence="3">
    <location>
        <position position="226"/>
    </location>
</feature>
<evidence type="ECO:0000256" key="1">
    <source>
        <dbReference type="SAM" id="MobiDB-lite"/>
    </source>
</evidence>